<proteinExistence type="predicted"/>
<name>A0AC34FPV4_9BILA</name>
<protein>
    <submittedName>
        <fullName evidence="2">Non-specific serine/threonine protein kinase</fullName>
    </submittedName>
</protein>
<evidence type="ECO:0000313" key="2">
    <source>
        <dbReference type="WBParaSite" id="ES5_v2.g19372.t1"/>
    </source>
</evidence>
<dbReference type="Proteomes" id="UP000887579">
    <property type="component" value="Unplaced"/>
</dbReference>
<accession>A0AC34FPV4</accession>
<reference evidence="2" key="1">
    <citation type="submission" date="2022-11" db="UniProtKB">
        <authorList>
            <consortium name="WormBaseParasite"/>
        </authorList>
    </citation>
    <scope>IDENTIFICATION</scope>
</reference>
<organism evidence="1 2">
    <name type="scientific">Panagrolaimus sp. ES5</name>
    <dbReference type="NCBI Taxonomy" id="591445"/>
    <lineage>
        <taxon>Eukaryota</taxon>
        <taxon>Metazoa</taxon>
        <taxon>Ecdysozoa</taxon>
        <taxon>Nematoda</taxon>
        <taxon>Chromadorea</taxon>
        <taxon>Rhabditida</taxon>
        <taxon>Tylenchina</taxon>
        <taxon>Panagrolaimomorpha</taxon>
        <taxon>Panagrolaimoidea</taxon>
        <taxon>Panagrolaimidae</taxon>
        <taxon>Panagrolaimus</taxon>
    </lineage>
</organism>
<dbReference type="WBParaSite" id="ES5_v2.g19372.t1">
    <property type="protein sequence ID" value="ES5_v2.g19372.t1"/>
    <property type="gene ID" value="ES5_v2.g19372"/>
</dbReference>
<sequence length="186" mass="21895">MITDSKDIRHYEYKGRALSVHLVEGHDQDDIHLGGFVYLFKQMIDDVQWHECMKNTRHNKPCHARLDVEFVVNEKGERGINLYREDKPHPCLKKSSREVKDDKKEKKPQNLACSSYQVYKFGYLHSDISAQNIFVDIIKKRIIDLKEVTDSKKARFLIVCWKNAAMEKTKKFDADKYPLVSCRYLA</sequence>
<evidence type="ECO:0000313" key="1">
    <source>
        <dbReference type="Proteomes" id="UP000887579"/>
    </source>
</evidence>